<name>A0ABY3M955_9FLAO</name>
<proteinExistence type="predicted"/>
<evidence type="ECO:0000313" key="2">
    <source>
        <dbReference type="Proteomes" id="UP000323621"/>
    </source>
</evidence>
<reference evidence="1 2" key="1">
    <citation type="submission" date="2019-08" db="EMBL/GenBank/DDBJ databases">
        <title>Genomes of Antarctic Bizionia species.</title>
        <authorList>
            <person name="Bowman J.P."/>
        </authorList>
    </citation>
    <scope>NUCLEOTIDE SEQUENCE [LARGE SCALE GENOMIC DNA]</scope>
    <source>
        <strain evidence="1 2">IC164</strain>
    </source>
</reference>
<dbReference type="Proteomes" id="UP000323621">
    <property type="component" value="Unassembled WGS sequence"/>
</dbReference>
<comment type="caution">
    <text evidence="1">The sequence shown here is derived from an EMBL/GenBank/DDBJ whole genome shotgun (WGS) entry which is preliminary data.</text>
</comment>
<accession>A0ABY3M955</accession>
<sequence length="196" mass="21875">MTSIITGDIISSRSGDPNLWLTALKSELNKYGASPKQWEIYRGDSFQLEILPKTALKTALLLKATIKQFKSIDVRLAIGVGEKTYDAESITESNGSAFVNSGDCFEGLKKSTLAIKTEDATFNNPINIMLDLALLTMDYWTPKAALLFKTTLEHSDYNQVEIAKVLNRKQSNISAGLKRTGYDEISKMLQFYNTQF</sequence>
<keyword evidence="2" id="KW-1185">Reference proteome</keyword>
<organism evidence="1 2">
    <name type="scientific">Bizionia gelidisalsuginis</name>
    <dbReference type="NCBI Taxonomy" id="291188"/>
    <lineage>
        <taxon>Bacteria</taxon>
        <taxon>Pseudomonadati</taxon>
        <taxon>Bacteroidota</taxon>
        <taxon>Flavobacteriia</taxon>
        <taxon>Flavobacteriales</taxon>
        <taxon>Flavobacteriaceae</taxon>
        <taxon>Bizionia</taxon>
    </lineage>
</organism>
<dbReference type="EMBL" id="VSKN01000014">
    <property type="protein sequence ID" value="TYC10810.1"/>
    <property type="molecule type" value="Genomic_DNA"/>
</dbReference>
<protein>
    <submittedName>
        <fullName evidence="1">Transcriptional regulator</fullName>
    </submittedName>
</protein>
<gene>
    <name evidence="1" type="ORF">ES677_10690</name>
</gene>
<evidence type="ECO:0000313" key="1">
    <source>
        <dbReference type="EMBL" id="TYC10810.1"/>
    </source>
</evidence>